<gene>
    <name evidence="2" type="ORF">BD310DRAFT_123489</name>
</gene>
<feature type="region of interest" description="Disordered" evidence="1">
    <location>
        <begin position="161"/>
        <end position="191"/>
    </location>
</feature>
<dbReference type="AlphaFoldDB" id="A0A4Q9Q4I7"/>
<evidence type="ECO:0000313" key="2">
    <source>
        <dbReference type="EMBL" id="TBU62135.1"/>
    </source>
</evidence>
<proteinExistence type="predicted"/>
<sequence>MMAKARADSRCRRLPRHRFGSMCFHRVRVSLIRHSPTCSRHLPPGTSASQQRPRIVCAVCGQRPTVQDRSLSLALCPAQTGSRLLLGRSERHHFPMLYTLNTGLSFYPGFPITLRASSECVACSQHDIPHIARSLCTLQEATAFPVPHRPIWVFDKLSRSTATPRRPDAPSRSPASPHRDRLPGSSRTGVVARTYDTRHPSRSRTTLSRMAYSNLSRGSEHGLFPSSRCSRARYLVSHISCKLRKPIHISHLKPALSTAGASCQLPPEFSGQSGFAAAVCCTVLPGWCRTHCGAQTICGQRQGGNWHPSPICQTGIIASGVKPWVSNGG</sequence>
<reference evidence="2 3" key="1">
    <citation type="submission" date="2019-01" db="EMBL/GenBank/DDBJ databases">
        <title>Draft genome sequences of three monokaryotic isolates of the white-rot basidiomycete fungus Dichomitus squalens.</title>
        <authorList>
            <consortium name="DOE Joint Genome Institute"/>
            <person name="Lopez S.C."/>
            <person name="Andreopoulos B."/>
            <person name="Pangilinan J."/>
            <person name="Lipzen A."/>
            <person name="Riley R."/>
            <person name="Ahrendt S."/>
            <person name="Ng V."/>
            <person name="Barry K."/>
            <person name="Daum C."/>
            <person name="Grigoriev I.V."/>
            <person name="Hilden K.S."/>
            <person name="Makela M.R."/>
            <person name="de Vries R.P."/>
        </authorList>
    </citation>
    <scope>NUCLEOTIDE SEQUENCE [LARGE SCALE GENOMIC DNA]</scope>
    <source>
        <strain evidence="2 3">CBS 464.89</strain>
    </source>
</reference>
<name>A0A4Q9Q4I7_9APHY</name>
<evidence type="ECO:0000313" key="3">
    <source>
        <dbReference type="Proteomes" id="UP000292082"/>
    </source>
</evidence>
<dbReference type="EMBL" id="ML145095">
    <property type="protein sequence ID" value="TBU62135.1"/>
    <property type="molecule type" value="Genomic_DNA"/>
</dbReference>
<keyword evidence="3" id="KW-1185">Reference proteome</keyword>
<dbReference type="Proteomes" id="UP000292082">
    <property type="component" value="Unassembled WGS sequence"/>
</dbReference>
<organism evidence="2 3">
    <name type="scientific">Dichomitus squalens</name>
    <dbReference type="NCBI Taxonomy" id="114155"/>
    <lineage>
        <taxon>Eukaryota</taxon>
        <taxon>Fungi</taxon>
        <taxon>Dikarya</taxon>
        <taxon>Basidiomycota</taxon>
        <taxon>Agaricomycotina</taxon>
        <taxon>Agaricomycetes</taxon>
        <taxon>Polyporales</taxon>
        <taxon>Polyporaceae</taxon>
        <taxon>Dichomitus</taxon>
    </lineage>
</organism>
<evidence type="ECO:0000256" key="1">
    <source>
        <dbReference type="SAM" id="MobiDB-lite"/>
    </source>
</evidence>
<protein>
    <submittedName>
        <fullName evidence="2">Uncharacterized protein</fullName>
    </submittedName>
</protein>
<accession>A0A4Q9Q4I7</accession>